<evidence type="ECO:0000256" key="1">
    <source>
        <dbReference type="ARBA" id="ARBA00005445"/>
    </source>
</evidence>
<feature type="signal peptide" evidence="3">
    <location>
        <begin position="1"/>
        <end position="25"/>
    </location>
</feature>
<evidence type="ECO:0000256" key="3">
    <source>
        <dbReference type="SAM" id="SignalP"/>
    </source>
</evidence>
<dbReference type="Pfam" id="PF11999">
    <property type="entry name" value="Ice_binding"/>
    <property type="match status" value="1"/>
</dbReference>
<proteinExistence type="inferred from homology"/>
<accession>A0A060L1F4</accession>
<name>A0A060L1F4_9CHLO</name>
<protein>
    <submittedName>
        <fullName evidence="4">Ice-binding protein 11</fullName>
    </submittedName>
</protein>
<dbReference type="InterPro" id="IPR021884">
    <property type="entry name" value="Ice-bd_prot"/>
</dbReference>
<reference evidence="4" key="2">
    <citation type="journal article" date="2014" name="Extremophiles">
        <title>The ice-binding proteins of a snow alga, Chloromonas brevispina: probable acquisition by horizontal gene transfer.</title>
        <authorList>
            <person name="Raymond J.A."/>
        </authorList>
    </citation>
    <scope>NUCLEOTIDE SEQUENCE</scope>
</reference>
<reference evidence="4" key="1">
    <citation type="submission" date="2013-09" db="EMBL/GenBank/DDBJ databases">
        <authorList>
            <person name="Raymond J."/>
        </authorList>
    </citation>
    <scope>NUCLEOTIDE SEQUENCE</scope>
</reference>
<evidence type="ECO:0000313" key="4">
    <source>
        <dbReference type="EMBL" id="AIC65771.1"/>
    </source>
</evidence>
<evidence type="ECO:0000256" key="2">
    <source>
        <dbReference type="ARBA" id="ARBA00022729"/>
    </source>
</evidence>
<dbReference type="AlphaFoldDB" id="A0A060L1F4"/>
<organism evidence="4">
    <name type="scientific">Chloromonas brevispina</name>
    <dbReference type="NCBI Taxonomy" id="201318"/>
    <lineage>
        <taxon>Eukaryota</taxon>
        <taxon>Viridiplantae</taxon>
        <taxon>Chlorophyta</taxon>
        <taxon>core chlorophytes</taxon>
        <taxon>Chlorophyceae</taxon>
        <taxon>CS clade</taxon>
        <taxon>Chlamydomonadales</taxon>
        <taxon>Chlamydomonadaceae</taxon>
        <taxon>Chloromonadinia</taxon>
        <taxon>Chloromonas</taxon>
    </lineage>
</organism>
<comment type="similarity">
    <text evidence="1">Belongs to the ice-binding protein family.</text>
</comment>
<dbReference type="EMBL" id="KF683609">
    <property type="protein sequence ID" value="AIC65771.1"/>
    <property type="molecule type" value="Genomic_DNA"/>
</dbReference>
<keyword evidence="2 3" id="KW-0732">Signal</keyword>
<feature type="chain" id="PRO_5001584400" evidence="3">
    <location>
        <begin position="26"/>
        <end position="348"/>
    </location>
</feature>
<sequence>MRRPGLWLLPLAVLLLALDSQFASAARPHVRSGRSTLSTSGAANTLSRRLMETCGSGCSNVLLTAGNFGVLGSTTVTNTGPTFVYGSLGVAPGANFTGMNDVTYEGNLNSNDSVSTKAQSDAHIGYAQLQAMTPTANLTGSDLGGLILGPGVYHFKVAAPLNGNLTLDAYHDSSAIFVIQTGTTLVTNANAVVTLVNGAQPCNVYFAIGSSATFGANSLIMGSVVAYTAITVGHGTSVNGSLIALGAAVTMDTNILTPTGGVSDAVWDGGVGRCAVPYSAVAPGVLCCAAVSGVVRLLCSCVEGGSDEATTARHGTRMNGSLNALGAAVAMHGVGARLGMVSWGVFCS</sequence>